<dbReference type="EMBL" id="JAYMYQ010000002">
    <property type="protein sequence ID" value="KAK7350059.1"/>
    <property type="molecule type" value="Genomic_DNA"/>
</dbReference>
<sequence length="121" mass="13289">MALDFSHKASLRVSLSYRIYQKHKTPSLVPSGLLIRTHLEKVQGLLCMASNGNDGRHVLLKVLPRSIVTSHGPFISLWMSVAKVYMAGTAHQGLSLQPRLNTVCVQLAQLSTVSVIHAFTI</sequence>
<proteinExistence type="predicted"/>
<comment type="caution">
    <text evidence="1">The sequence shown here is derived from an EMBL/GenBank/DDBJ whole genome shotgun (WGS) entry which is preliminary data.</text>
</comment>
<evidence type="ECO:0000313" key="2">
    <source>
        <dbReference type="Proteomes" id="UP001367508"/>
    </source>
</evidence>
<keyword evidence="2" id="KW-1185">Reference proteome</keyword>
<gene>
    <name evidence="1" type="ORF">VNO77_08136</name>
</gene>
<protein>
    <submittedName>
        <fullName evidence="1">Uncharacterized protein</fullName>
    </submittedName>
</protein>
<accession>A0AAN9QWH0</accession>
<dbReference type="AlphaFoldDB" id="A0AAN9QWH0"/>
<evidence type="ECO:0000313" key="1">
    <source>
        <dbReference type="EMBL" id="KAK7350059.1"/>
    </source>
</evidence>
<name>A0AAN9QWH0_CANGL</name>
<dbReference type="Proteomes" id="UP001367508">
    <property type="component" value="Unassembled WGS sequence"/>
</dbReference>
<reference evidence="1 2" key="1">
    <citation type="submission" date="2024-01" db="EMBL/GenBank/DDBJ databases">
        <title>The genomes of 5 underutilized Papilionoideae crops provide insights into root nodulation and disease resistanc.</title>
        <authorList>
            <person name="Jiang F."/>
        </authorList>
    </citation>
    <scope>NUCLEOTIDE SEQUENCE [LARGE SCALE GENOMIC DNA]</scope>
    <source>
        <strain evidence="1">LVBAO_FW01</strain>
        <tissue evidence="1">Leaves</tissue>
    </source>
</reference>
<organism evidence="1 2">
    <name type="scientific">Canavalia gladiata</name>
    <name type="common">Sword bean</name>
    <name type="synonym">Dolichos gladiatus</name>
    <dbReference type="NCBI Taxonomy" id="3824"/>
    <lineage>
        <taxon>Eukaryota</taxon>
        <taxon>Viridiplantae</taxon>
        <taxon>Streptophyta</taxon>
        <taxon>Embryophyta</taxon>
        <taxon>Tracheophyta</taxon>
        <taxon>Spermatophyta</taxon>
        <taxon>Magnoliopsida</taxon>
        <taxon>eudicotyledons</taxon>
        <taxon>Gunneridae</taxon>
        <taxon>Pentapetalae</taxon>
        <taxon>rosids</taxon>
        <taxon>fabids</taxon>
        <taxon>Fabales</taxon>
        <taxon>Fabaceae</taxon>
        <taxon>Papilionoideae</taxon>
        <taxon>50 kb inversion clade</taxon>
        <taxon>NPAAA clade</taxon>
        <taxon>indigoferoid/millettioid clade</taxon>
        <taxon>Phaseoleae</taxon>
        <taxon>Canavalia</taxon>
    </lineage>
</organism>